<dbReference type="InterPro" id="IPR031034">
    <property type="entry name" value="Creatininase"/>
</dbReference>
<keyword evidence="4" id="KW-0862">Zinc</keyword>
<dbReference type="GO" id="GO:0009231">
    <property type="term" value="P:riboflavin biosynthetic process"/>
    <property type="evidence" value="ECO:0007669"/>
    <property type="project" value="TreeGrafter"/>
</dbReference>
<dbReference type="PANTHER" id="PTHR35005:SF1">
    <property type="entry name" value="2-AMINO-5-FORMYLAMINO-6-RIBOSYLAMINOPYRIMIDIN-4(3H)-ONE 5'-MONOPHOSPHATE DEFORMYLASE"/>
    <property type="match status" value="1"/>
</dbReference>
<protein>
    <submittedName>
        <fullName evidence="6">Creatinine amidohydrolase</fullName>
        <ecNumber evidence="6">3.5.2.10</ecNumber>
    </submittedName>
</protein>
<keyword evidence="2" id="KW-0479">Metal-binding</keyword>
<keyword evidence="7" id="KW-1185">Reference proteome</keyword>
<dbReference type="SUPFAM" id="SSF102215">
    <property type="entry name" value="Creatininase"/>
    <property type="match status" value="1"/>
</dbReference>
<organism evidence="6 7">
    <name type="scientific">Megamonas hypermegale</name>
    <dbReference type="NCBI Taxonomy" id="158847"/>
    <lineage>
        <taxon>Bacteria</taxon>
        <taxon>Bacillati</taxon>
        <taxon>Bacillota</taxon>
        <taxon>Negativicutes</taxon>
        <taxon>Selenomonadales</taxon>
        <taxon>Selenomonadaceae</taxon>
        <taxon>Megamonas</taxon>
    </lineage>
</organism>
<comment type="cofactor">
    <cofactor evidence="1">
        <name>Zn(2+)</name>
        <dbReference type="ChEBI" id="CHEBI:29105"/>
    </cofactor>
</comment>
<dbReference type="GO" id="GO:0047789">
    <property type="term" value="F:creatininase activity"/>
    <property type="evidence" value="ECO:0007669"/>
    <property type="project" value="UniProtKB-EC"/>
</dbReference>
<accession>A0A239TP38</accession>
<evidence type="ECO:0000256" key="2">
    <source>
        <dbReference type="ARBA" id="ARBA00022723"/>
    </source>
</evidence>
<dbReference type="Pfam" id="PF02633">
    <property type="entry name" value="Creatininase"/>
    <property type="match status" value="1"/>
</dbReference>
<dbReference type="AlphaFoldDB" id="A0A239TP38"/>
<name>A0A239TP38_9FIRM</name>
<evidence type="ECO:0000256" key="5">
    <source>
        <dbReference type="ARBA" id="ARBA00024029"/>
    </source>
</evidence>
<evidence type="ECO:0000256" key="3">
    <source>
        <dbReference type="ARBA" id="ARBA00022801"/>
    </source>
</evidence>
<evidence type="ECO:0000256" key="1">
    <source>
        <dbReference type="ARBA" id="ARBA00001947"/>
    </source>
</evidence>
<dbReference type="GO" id="GO:0006602">
    <property type="term" value="P:creatinine catabolic process"/>
    <property type="evidence" value="ECO:0007669"/>
    <property type="project" value="InterPro"/>
</dbReference>
<evidence type="ECO:0000313" key="7">
    <source>
        <dbReference type="Proteomes" id="UP000215383"/>
    </source>
</evidence>
<evidence type="ECO:0000256" key="4">
    <source>
        <dbReference type="ARBA" id="ARBA00022833"/>
    </source>
</evidence>
<dbReference type="NCBIfam" id="TIGR04448">
    <property type="entry name" value="creatininase"/>
    <property type="match status" value="1"/>
</dbReference>
<sequence length="250" mass="28030">MSYYMHDLTWPEFNDKKDKVVILPIGSTEQHALHLPLCTDAKIAEQFSLHLAEKIDGVVMPTIVYGYKSKPLSGGGPLFPGTIDLNGSTLIYLVHDILMELVRDGFTKIFIMNAHFENEAFVVEAMDLVNRETNGAATIVESNWWDPMPEDVIDLIFDKVPFPGWALEHAAVTETSLMLYFAPQLCRMDRTVDVVSTNALPYFRYPLKKDDVPESGALASCAYSSAEKGKIIVDKVLPELVNICKKEFNI</sequence>
<dbReference type="Gene3D" id="3.40.50.10310">
    <property type="entry name" value="Creatininase"/>
    <property type="match status" value="1"/>
</dbReference>
<keyword evidence="3 6" id="KW-0378">Hydrolase</keyword>
<comment type="similarity">
    <text evidence="5">Belongs to the creatininase superfamily.</text>
</comment>
<dbReference type="GO" id="GO:0006601">
    <property type="term" value="P:creatine biosynthetic process"/>
    <property type="evidence" value="ECO:0007669"/>
    <property type="project" value="InterPro"/>
</dbReference>
<dbReference type="GeneID" id="78507153"/>
<gene>
    <name evidence="6" type="primary">crnA</name>
    <name evidence="6" type="ORF">SAMEA4364220_01145</name>
</gene>
<dbReference type="EC" id="3.5.2.10" evidence="6"/>
<evidence type="ECO:0000313" key="6">
    <source>
        <dbReference type="EMBL" id="SNU99587.1"/>
    </source>
</evidence>
<dbReference type="GO" id="GO:0016811">
    <property type="term" value="F:hydrolase activity, acting on carbon-nitrogen (but not peptide) bonds, in linear amides"/>
    <property type="evidence" value="ECO:0007669"/>
    <property type="project" value="TreeGrafter"/>
</dbReference>
<reference evidence="6 7" key="1">
    <citation type="submission" date="2017-06" db="EMBL/GenBank/DDBJ databases">
        <authorList>
            <consortium name="Pathogen Informatics"/>
        </authorList>
    </citation>
    <scope>NUCLEOTIDE SEQUENCE [LARGE SCALE GENOMIC DNA]</scope>
    <source>
        <strain evidence="6 7">NCTC10570</strain>
    </source>
</reference>
<dbReference type="PANTHER" id="PTHR35005">
    <property type="entry name" value="3-DEHYDRO-SCYLLO-INOSOSE HYDROLASE"/>
    <property type="match status" value="1"/>
</dbReference>
<dbReference type="EMBL" id="LT906446">
    <property type="protein sequence ID" value="SNU99587.1"/>
    <property type="molecule type" value="Genomic_DNA"/>
</dbReference>
<dbReference type="InterPro" id="IPR003785">
    <property type="entry name" value="Creatininase/forma_Hydrolase"/>
</dbReference>
<dbReference type="Proteomes" id="UP000215383">
    <property type="component" value="Chromosome 1"/>
</dbReference>
<proteinExistence type="inferred from homology"/>
<dbReference type="InterPro" id="IPR024087">
    <property type="entry name" value="Creatininase-like_sf"/>
</dbReference>
<dbReference type="RefSeq" id="WP_095197693.1">
    <property type="nucleotide sequence ID" value="NZ_JACJLZ010000001.1"/>
</dbReference>
<dbReference type="eggNOG" id="COG1402">
    <property type="taxonomic scope" value="Bacteria"/>
</dbReference>
<dbReference type="GO" id="GO:0046872">
    <property type="term" value="F:metal ion binding"/>
    <property type="evidence" value="ECO:0007669"/>
    <property type="project" value="UniProtKB-KW"/>
</dbReference>